<comment type="caution">
    <text evidence="1">The sequence shown here is derived from an EMBL/GenBank/DDBJ whole genome shotgun (WGS) entry which is preliminary data.</text>
</comment>
<dbReference type="EMBL" id="JAWQEG010008450">
    <property type="protein sequence ID" value="KAK3850299.1"/>
    <property type="molecule type" value="Genomic_DNA"/>
</dbReference>
<sequence length="79" mass="8523">MQRRALRLVEAAGLPIQPPPTTHLDSLEHHRDVAALVTTQVTRTVIYSEARHGRCGIGVGDLCGRSSGCGRGSSHHHHP</sequence>
<name>A0AAE1BIF9_PETCI</name>
<protein>
    <submittedName>
        <fullName evidence="1">Uncharacterized protein</fullName>
    </submittedName>
</protein>
<organism evidence="1 2">
    <name type="scientific">Petrolisthes cinctipes</name>
    <name type="common">Flat porcelain crab</name>
    <dbReference type="NCBI Taxonomy" id="88211"/>
    <lineage>
        <taxon>Eukaryota</taxon>
        <taxon>Metazoa</taxon>
        <taxon>Ecdysozoa</taxon>
        <taxon>Arthropoda</taxon>
        <taxon>Crustacea</taxon>
        <taxon>Multicrustacea</taxon>
        <taxon>Malacostraca</taxon>
        <taxon>Eumalacostraca</taxon>
        <taxon>Eucarida</taxon>
        <taxon>Decapoda</taxon>
        <taxon>Pleocyemata</taxon>
        <taxon>Anomura</taxon>
        <taxon>Galatheoidea</taxon>
        <taxon>Porcellanidae</taxon>
        <taxon>Petrolisthes</taxon>
    </lineage>
</organism>
<evidence type="ECO:0000313" key="1">
    <source>
        <dbReference type="EMBL" id="KAK3850299.1"/>
    </source>
</evidence>
<reference evidence="1" key="1">
    <citation type="submission" date="2023-10" db="EMBL/GenBank/DDBJ databases">
        <title>Genome assemblies of two species of porcelain crab, Petrolisthes cinctipes and Petrolisthes manimaculis (Anomura: Porcellanidae).</title>
        <authorList>
            <person name="Angst P."/>
        </authorList>
    </citation>
    <scope>NUCLEOTIDE SEQUENCE</scope>
    <source>
        <strain evidence="1">PB745_01</strain>
        <tissue evidence="1">Gill</tissue>
    </source>
</reference>
<gene>
    <name evidence="1" type="ORF">Pcinc_042985</name>
</gene>
<dbReference type="AlphaFoldDB" id="A0AAE1BIF9"/>
<dbReference type="Proteomes" id="UP001286313">
    <property type="component" value="Unassembled WGS sequence"/>
</dbReference>
<keyword evidence="2" id="KW-1185">Reference proteome</keyword>
<evidence type="ECO:0000313" key="2">
    <source>
        <dbReference type="Proteomes" id="UP001286313"/>
    </source>
</evidence>
<accession>A0AAE1BIF9</accession>
<proteinExistence type="predicted"/>